<dbReference type="AlphaFoldDB" id="A0A917VUP0"/>
<gene>
    <name evidence="3" type="ORF">GCM10011588_33170</name>
</gene>
<name>A0A917VUP0_9NOCA</name>
<keyword evidence="4" id="KW-1185">Reference proteome</keyword>
<evidence type="ECO:0000313" key="4">
    <source>
        <dbReference type="Proteomes" id="UP000638263"/>
    </source>
</evidence>
<dbReference type="Pfam" id="PF23213">
    <property type="entry name" value="DUF7065"/>
    <property type="match status" value="1"/>
</dbReference>
<dbReference type="SUPFAM" id="SSF159245">
    <property type="entry name" value="AttH-like"/>
    <property type="match status" value="1"/>
</dbReference>
<comment type="caution">
    <text evidence="3">The sequence shown here is derived from an EMBL/GenBank/DDBJ whole genome shotgun (WGS) entry which is preliminary data.</text>
</comment>
<dbReference type="InterPro" id="IPR055493">
    <property type="entry name" value="DUF7065"/>
</dbReference>
<organism evidence="3 4">
    <name type="scientific">Nocardia jinanensis</name>
    <dbReference type="NCBI Taxonomy" id="382504"/>
    <lineage>
        <taxon>Bacteria</taxon>
        <taxon>Bacillati</taxon>
        <taxon>Actinomycetota</taxon>
        <taxon>Actinomycetes</taxon>
        <taxon>Mycobacteriales</taxon>
        <taxon>Nocardiaceae</taxon>
        <taxon>Nocardia</taxon>
    </lineage>
</organism>
<reference evidence="3" key="1">
    <citation type="journal article" date="2014" name="Int. J. Syst. Evol. Microbiol.">
        <title>Complete genome sequence of Corynebacterium casei LMG S-19264T (=DSM 44701T), isolated from a smear-ripened cheese.</title>
        <authorList>
            <consortium name="US DOE Joint Genome Institute (JGI-PGF)"/>
            <person name="Walter F."/>
            <person name="Albersmeier A."/>
            <person name="Kalinowski J."/>
            <person name="Ruckert C."/>
        </authorList>
    </citation>
    <scope>NUCLEOTIDE SEQUENCE</scope>
    <source>
        <strain evidence="3">CGMCC 4.3508</strain>
    </source>
</reference>
<dbReference type="InterPro" id="IPR055492">
    <property type="entry name" value="DUF7064"/>
</dbReference>
<dbReference type="Proteomes" id="UP000638263">
    <property type="component" value="Unassembled WGS sequence"/>
</dbReference>
<evidence type="ECO:0000313" key="3">
    <source>
        <dbReference type="EMBL" id="GGL15876.1"/>
    </source>
</evidence>
<reference evidence="3" key="2">
    <citation type="submission" date="2020-09" db="EMBL/GenBank/DDBJ databases">
        <authorList>
            <person name="Sun Q."/>
            <person name="Zhou Y."/>
        </authorList>
    </citation>
    <scope>NUCLEOTIDE SEQUENCE</scope>
    <source>
        <strain evidence="3">CGMCC 4.3508</strain>
    </source>
</reference>
<proteinExistence type="predicted"/>
<dbReference type="RefSeq" id="WP_062999497.1">
    <property type="nucleotide sequence ID" value="NZ_BMMH01000006.1"/>
</dbReference>
<dbReference type="EMBL" id="BMMH01000006">
    <property type="protein sequence ID" value="GGL15876.1"/>
    <property type="molecule type" value="Genomic_DNA"/>
</dbReference>
<dbReference type="Pfam" id="PF23212">
    <property type="entry name" value="DUF7064"/>
    <property type="match status" value="1"/>
</dbReference>
<sequence length="333" mass="36857">MNLAKALTPADDRRHRLAADPLERESLIFLTFLPEEDLGVIAYTWVDGTHAAGAMGLVFGRDNERFGQFHVEGQPVPADADFDDWTVGPMTVRHGAPHQEAQVNFEFDGVALDYRFRATTPAFTYHDNRGGCPAWLADNRLEQSGLVTGTLTIGDRVVAFDTTGHRDHSWGRRDWTAIHQYRWVNVQAGPDIAINFLHGSALDQNLVLGYVDRDGEQSPVTSASVNIERDREYFSYTSAEFVLVDELGRTTEITAEGRSALAVWPAGGLESHDAGGYCTVAGRRGLIHIEEGWHPEFVDRRRVMMAESFESEEERAVLAVNRDVGSVGATAKA</sequence>
<accession>A0A917VUP0</accession>
<evidence type="ECO:0000259" key="2">
    <source>
        <dbReference type="Pfam" id="PF23213"/>
    </source>
</evidence>
<feature type="domain" description="DUF7064" evidence="1">
    <location>
        <begin position="174"/>
        <end position="295"/>
    </location>
</feature>
<protein>
    <submittedName>
        <fullName evidence="3">Uncharacterized protein</fullName>
    </submittedName>
</protein>
<feature type="domain" description="DUF7065" evidence="2">
    <location>
        <begin position="83"/>
        <end position="173"/>
    </location>
</feature>
<evidence type="ECO:0000259" key="1">
    <source>
        <dbReference type="Pfam" id="PF23212"/>
    </source>
</evidence>